<dbReference type="Gramene" id="ONI00039">
    <property type="protein sequence ID" value="ONI00039"/>
    <property type="gene ID" value="PRUPE_6G064400"/>
</dbReference>
<reference evidence="1 2" key="1">
    <citation type="journal article" date="2013" name="Nat. Genet.">
        <title>The high-quality draft genome of peach (Prunus persica) identifies unique patterns of genetic diversity, domestication and genome evolution.</title>
        <authorList>
            <consortium name="International Peach Genome Initiative"/>
            <person name="Verde I."/>
            <person name="Abbott A.G."/>
            <person name="Scalabrin S."/>
            <person name="Jung S."/>
            <person name="Shu S."/>
            <person name="Marroni F."/>
            <person name="Zhebentyayeva T."/>
            <person name="Dettori M.T."/>
            <person name="Grimwood J."/>
            <person name="Cattonaro F."/>
            <person name="Zuccolo A."/>
            <person name="Rossini L."/>
            <person name="Jenkins J."/>
            <person name="Vendramin E."/>
            <person name="Meisel L.A."/>
            <person name="Decroocq V."/>
            <person name="Sosinski B."/>
            <person name="Prochnik S."/>
            <person name="Mitros T."/>
            <person name="Policriti A."/>
            <person name="Cipriani G."/>
            <person name="Dondini L."/>
            <person name="Ficklin S."/>
            <person name="Goodstein D.M."/>
            <person name="Xuan P."/>
            <person name="Del Fabbro C."/>
            <person name="Aramini V."/>
            <person name="Copetti D."/>
            <person name="Gonzalez S."/>
            <person name="Horner D.S."/>
            <person name="Falchi R."/>
            <person name="Lucas S."/>
            <person name="Mica E."/>
            <person name="Maldonado J."/>
            <person name="Lazzari B."/>
            <person name="Bielenberg D."/>
            <person name="Pirona R."/>
            <person name="Miculan M."/>
            <person name="Barakat A."/>
            <person name="Testolin R."/>
            <person name="Stella A."/>
            <person name="Tartarini S."/>
            <person name="Tonutti P."/>
            <person name="Arus P."/>
            <person name="Orellana A."/>
            <person name="Wells C."/>
            <person name="Main D."/>
            <person name="Vizzotto G."/>
            <person name="Silva H."/>
            <person name="Salamini F."/>
            <person name="Schmutz J."/>
            <person name="Morgante M."/>
            <person name="Rokhsar D.S."/>
        </authorList>
    </citation>
    <scope>NUCLEOTIDE SEQUENCE [LARGE SCALE GENOMIC DNA]</scope>
    <source>
        <strain evidence="2">cv. Nemared</strain>
    </source>
</reference>
<gene>
    <name evidence="1" type="ORF">PRUPE_6G064400</name>
</gene>
<accession>A0A251NL37</accession>
<dbReference type="EMBL" id="CM007656">
    <property type="protein sequence ID" value="ONI00039.1"/>
    <property type="molecule type" value="Genomic_DNA"/>
</dbReference>
<dbReference type="InterPro" id="IPR007750">
    <property type="entry name" value="DUF674"/>
</dbReference>
<sequence>MLCGSVNQLWQCSRILETTGMFMVEDSLIGRPVSPIIGVSVLNQLSVPLNDIEVQVVNVGDQEAFRPLVASFVTDSALTSVLLR</sequence>
<evidence type="ECO:0000313" key="2">
    <source>
        <dbReference type="Proteomes" id="UP000006882"/>
    </source>
</evidence>
<proteinExistence type="predicted"/>
<dbReference type="Proteomes" id="UP000006882">
    <property type="component" value="Chromosome G6"/>
</dbReference>
<evidence type="ECO:0000313" key="1">
    <source>
        <dbReference type="EMBL" id="ONI00039.1"/>
    </source>
</evidence>
<protein>
    <submittedName>
        <fullName evidence="1">Uncharacterized protein</fullName>
    </submittedName>
</protein>
<dbReference type="AlphaFoldDB" id="A0A251NL37"/>
<keyword evidence="2" id="KW-1185">Reference proteome</keyword>
<dbReference type="Pfam" id="PF05056">
    <property type="entry name" value="DUF674"/>
    <property type="match status" value="1"/>
</dbReference>
<name>A0A251NL37_PRUPE</name>
<organism evidence="1 2">
    <name type="scientific">Prunus persica</name>
    <name type="common">Peach</name>
    <name type="synonym">Amygdalus persica</name>
    <dbReference type="NCBI Taxonomy" id="3760"/>
    <lineage>
        <taxon>Eukaryota</taxon>
        <taxon>Viridiplantae</taxon>
        <taxon>Streptophyta</taxon>
        <taxon>Embryophyta</taxon>
        <taxon>Tracheophyta</taxon>
        <taxon>Spermatophyta</taxon>
        <taxon>Magnoliopsida</taxon>
        <taxon>eudicotyledons</taxon>
        <taxon>Gunneridae</taxon>
        <taxon>Pentapetalae</taxon>
        <taxon>rosids</taxon>
        <taxon>fabids</taxon>
        <taxon>Rosales</taxon>
        <taxon>Rosaceae</taxon>
        <taxon>Amygdaloideae</taxon>
        <taxon>Amygdaleae</taxon>
        <taxon>Prunus</taxon>
    </lineage>
</organism>